<dbReference type="SUPFAM" id="SSF56436">
    <property type="entry name" value="C-type lectin-like"/>
    <property type="match status" value="1"/>
</dbReference>
<dbReference type="InParanoid" id="A0A6P7GTS6"/>
<accession>A0A6P7GTS6</accession>
<sequence>MFLEPQWEKNFENGGQSTLPLVRFENKVYYLGIHVTENWLDALKFCETIQMKLVSINSARENEKIGNYVREQGNTNFIQGVSKEAEWSNISRNEHCIEKMKNTC</sequence>
<dbReference type="InterPro" id="IPR016186">
    <property type="entry name" value="C-type_lectin-like/link_sf"/>
</dbReference>
<name>A0A6P7GTS6_DIAVI</name>
<dbReference type="Gene3D" id="3.10.100.10">
    <property type="entry name" value="Mannose-Binding Protein A, subunit A"/>
    <property type="match status" value="1"/>
</dbReference>
<dbReference type="CDD" id="cd00037">
    <property type="entry name" value="CLECT"/>
    <property type="match status" value="1"/>
</dbReference>
<evidence type="ECO:0000313" key="1">
    <source>
        <dbReference type="RefSeq" id="XP_028153196.1"/>
    </source>
</evidence>
<dbReference type="AlphaFoldDB" id="A0A6P7GTS6"/>
<dbReference type="InterPro" id="IPR016187">
    <property type="entry name" value="CTDL_fold"/>
</dbReference>
<dbReference type="RefSeq" id="XP_028153196.1">
    <property type="nucleotide sequence ID" value="XM_028297395.1"/>
</dbReference>
<protein>
    <submittedName>
        <fullName evidence="1">Uncharacterized protein LOC114346650</fullName>
    </submittedName>
</protein>
<organism evidence="1">
    <name type="scientific">Diabrotica virgifera virgifera</name>
    <name type="common">western corn rootworm</name>
    <dbReference type="NCBI Taxonomy" id="50390"/>
    <lineage>
        <taxon>Eukaryota</taxon>
        <taxon>Metazoa</taxon>
        <taxon>Ecdysozoa</taxon>
        <taxon>Arthropoda</taxon>
        <taxon>Hexapoda</taxon>
        <taxon>Insecta</taxon>
        <taxon>Pterygota</taxon>
        <taxon>Neoptera</taxon>
        <taxon>Endopterygota</taxon>
        <taxon>Coleoptera</taxon>
        <taxon>Polyphaga</taxon>
        <taxon>Cucujiformia</taxon>
        <taxon>Chrysomeloidea</taxon>
        <taxon>Chrysomelidae</taxon>
        <taxon>Galerucinae</taxon>
        <taxon>Diabroticina</taxon>
        <taxon>Diabroticites</taxon>
        <taxon>Diabrotica</taxon>
    </lineage>
</organism>
<gene>
    <name evidence="1" type="primary">LOC114346650</name>
</gene>
<proteinExistence type="predicted"/>
<reference evidence="1" key="1">
    <citation type="submission" date="2025-08" db="UniProtKB">
        <authorList>
            <consortium name="RefSeq"/>
        </authorList>
    </citation>
    <scope>IDENTIFICATION</scope>
    <source>
        <tissue evidence="1">Whole insect</tissue>
    </source>
</reference>